<dbReference type="RefSeq" id="WP_390362968.1">
    <property type="nucleotide sequence ID" value="NZ_JBHTKJ010000034.1"/>
</dbReference>
<keyword evidence="2" id="KW-1185">Reference proteome</keyword>
<dbReference type="Proteomes" id="UP001597040">
    <property type="component" value="Unassembled WGS sequence"/>
</dbReference>
<evidence type="ECO:0000313" key="2">
    <source>
        <dbReference type="Proteomes" id="UP001597040"/>
    </source>
</evidence>
<evidence type="ECO:0000313" key="1">
    <source>
        <dbReference type="EMBL" id="MFD1039307.1"/>
    </source>
</evidence>
<reference evidence="2" key="1">
    <citation type="journal article" date="2019" name="Int. J. Syst. Evol. Microbiol.">
        <title>The Global Catalogue of Microorganisms (GCM) 10K type strain sequencing project: providing services to taxonomists for standard genome sequencing and annotation.</title>
        <authorList>
            <consortium name="The Broad Institute Genomics Platform"/>
            <consortium name="The Broad Institute Genome Sequencing Center for Infectious Disease"/>
            <person name="Wu L."/>
            <person name="Ma J."/>
        </authorList>
    </citation>
    <scope>NUCLEOTIDE SEQUENCE [LARGE SCALE GENOMIC DNA]</scope>
    <source>
        <strain evidence="2">CCUG 56754</strain>
    </source>
</reference>
<dbReference type="Pfam" id="PF14005">
    <property type="entry name" value="YpjP"/>
    <property type="match status" value="1"/>
</dbReference>
<organism evidence="1 2">
    <name type="scientific">Virgibacillus byunsanensis</name>
    <dbReference type="NCBI Taxonomy" id="570945"/>
    <lineage>
        <taxon>Bacteria</taxon>
        <taxon>Bacillati</taxon>
        <taxon>Bacillota</taxon>
        <taxon>Bacilli</taxon>
        <taxon>Bacillales</taxon>
        <taxon>Bacillaceae</taxon>
        <taxon>Virgibacillus</taxon>
    </lineage>
</organism>
<gene>
    <name evidence="1" type="ORF">ACFQ3N_13020</name>
</gene>
<protein>
    <submittedName>
        <fullName evidence="1">YpjP family protein</fullName>
    </submittedName>
</protein>
<dbReference type="EMBL" id="JBHTKJ010000034">
    <property type="protein sequence ID" value="MFD1039307.1"/>
    <property type="molecule type" value="Genomic_DNA"/>
</dbReference>
<dbReference type="InterPro" id="IPR025616">
    <property type="entry name" value="YpjP"/>
</dbReference>
<comment type="caution">
    <text evidence="1">The sequence shown here is derived from an EMBL/GenBank/DDBJ whole genome shotgun (WGS) entry which is preliminary data.</text>
</comment>
<name>A0ABW3LNS6_9BACI</name>
<sequence>MKIWMRKISVILVAIMTLGLYIPPAYVNTNAEESKSADSSKSDFNEEVFTSISNPVGENEMDVTLDHNEPDELSNDDYYIQIMAEKAKEQTITKLGPRIVNHMDEEFMADIYSNMEEVLAAILTEDDSVYYGITERPSKGFGEKIFNVYDVRTNKDIAKFHVRRDKRPLEGYWFNFHYHVSTDGFLEHHEIGEVFWDKNIPPKWMA</sequence>
<proteinExistence type="predicted"/>
<accession>A0ABW3LNS6</accession>